<evidence type="ECO:0000256" key="6">
    <source>
        <dbReference type="ARBA" id="ARBA00022884"/>
    </source>
</evidence>
<keyword evidence="7 10" id="KW-0506">mRNA capping</keyword>
<dbReference type="EMBL" id="OU900095">
    <property type="protein sequence ID" value="CAG9859106.1"/>
    <property type="molecule type" value="Genomic_DNA"/>
</dbReference>
<evidence type="ECO:0000256" key="9">
    <source>
        <dbReference type="ARBA" id="ARBA00044712"/>
    </source>
</evidence>
<name>A0A9N9XRF2_PHYSR</name>
<dbReference type="SUPFAM" id="SSF53335">
    <property type="entry name" value="S-adenosyl-L-methionine-dependent methyltransferases"/>
    <property type="match status" value="1"/>
</dbReference>
<keyword evidence="15" id="KW-1185">Reference proteome</keyword>
<organism evidence="14 15">
    <name type="scientific">Phyllotreta striolata</name>
    <name type="common">Striped flea beetle</name>
    <name type="synonym">Crioceris striolata</name>
    <dbReference type="NCBI Taxonomy" id="444603"/>
    <lineage>
        <taxon>Eukaryota</taxon>
        <taxon>Metazoa</taxon>
        <taxon>Ecdysozoa</taxon>
        <taxon>Arthropoda</taxon>
        <taxon>Hexapoda</taxon>
        <taxon>Insecta</taxon>
        <taxon>Pterygota</taxon>
        <taxon>Neoptera</taxon>
        <taxon>Endopterygota</taxon>
        <taxon>Coleoptera</taxon>
        <taxon>Polyphaga</taxon>
        <taxon>Cucujiformia</taxon>
        <taxon>Chrysomeloidea</taxon>
        <taxon>Chrysomelidae</taxon>
        <taxon>Galerucinae</taxon>
        <taxon>Alticini</taxon>
        <taxon>Phyllotreta</taxon>
    </lineage>
</organism>
<proteinExistence type="inferred from homology"/>
<sequence length="428" mass="49199">MSELNELEKTLVLAAAEADSGHQEPVEPAETKPEFYKNLTQPERTTSSPEPDTPSNPNPKKRTRDSLEDSPPAKCPSTYSNVIANHYNQLEEKGIQERFKSRIVYLRNFHNWIKSMLINEYLSKIKTNKKQYNAAIRVHDMCCGKGGDLSKWKKGGITHLICSDIASVSLEQCRARYEDIRNHSRDRQPLFTTEFIEGDCTRVRLREKYSDPSIGLDLVSCQFSFHYSFESLPQLECILRNAAECLQPGGYFIGTIPDAYELVARARKHGSQTYGNDVYEVSIDFDVHKPPLFGAKYNFQLDGVVNNCPEFLVYFPVLVKLAKKYGLRLVRADKFQDYFERMKEEGMHLLRNMRSLEGFPPPESCRLNGSEEDYEHAKEYVGKDSRRNVLVGTLSKSEWEVSSIYKTFAFEKMKRVSMKEDGTPIFEI</sequence>
<comment type="subcellular location">
    <subcellularLocation>
        <location evidence="1 10">Nucleus</location>
    </subcellularLocation>
</comment>
<dbReference type="Gene3D" id="3.40.50.150">
    <property type="entry name" value="Vaccinia Virus protein VP39"/>
    <property type="match status" value="1"/>
</dbReference>
<keyword evidence="8 10" id="KW-0539">Nucleus</keyword>
<dbReference type="PROSITE" id="PS51562">
    <property type="entry name" value="RNA_CAP0_MT"/>
    <property type="match status" value="1"/>
</dbReference>
<dbReference type="Pfam" id="PF03291">
    <property type="entry name" value="mRNA_G-N7_MeTrfase"/>
    <property type="match status" value="1"/>
</dbReference>
<dbReference type="InterPro" id="IPR004971">
    <property type="entry name" value="mRNA_G-N7_MeTrfase_dom"/>
</dbReference>
<dbReference type="EC" id="2.1.1.56" evidence="10"/>
<dbReference type="GO" id="GO:0003723">
    <property type="term" value="F:RNA binding"/>
    <property type="evidence" value="ECO:0007669"/>
    <property type="project" value="UniProtKB-KW"/>
</dbReference>
<comment type="similarity">
    <text evidence="10">Belongs to the class I-like SAM-binding methyltransferase superfamily. mRNA cap 0 methyltransferase family.</text>
</comment>
<evidence type="ECO:0000259" key="13">
    <source>
        <dbReference type="PROSITE" id="PS51562"/>
    </source>
</evidence>
<dbReference type="CDD" id="cd02440">
    <property type="entry name" value="AdoMet_MTases"/>
    <property type="match status" value="1"/>
</dbReference>
<evidence type="ECO:0000256" key="8">
    <source>
        <dbReference type="ARBA" id="ARBA00023242"/>
    </source>
</evidence>
<feature type="binding site" evidence="11">
    <location>
        <position position="142"/>
    </location>
    <ligand>
        <name>S-adenosyl-L-methionine</name>
        <dbReference type="ChEBI" id="CHEBI:59789"/>
    </ligand>
</feature>
<keyword evidence="4 10" id="KW-0808">Transferase</keyword>
<dbReference type="InterPro" id="IPR029063">
    <property type="entry name" value="SAM-dependent_MTases_sf"/>
</dbReference>
<feature type="compositionally biased region" description="Basic and acidic residues" evidence="12">
    <location>
        <begin position="19"/>
        <end position="35"/>
    </location>
</feature>
<evidence type="ECO:0000313" key="14">
    <source>
        <dbReference type="EMBL" id="CAG9859106.1"/>
    </source>
</evidence>
<dbReference type="PANTHER" id="PTHR12189:SF2">
    <property type="entry name" value="MRNA CAP GUANINE-N7 METHYLTRANSFERASE"/>
    <property type="match status" value="1"/>
</dbReference>
<dbReference type="PIRSF" id="PIRSF028762">
    <property type="entry name" value="ABD1"/>
    <property type="match status" value="1"/>
</dbReference>
<feature type="binding site" evidence="11">
    <location>
        <position position="164"/>
    </location>
    <ligand>
        <name>S-adenosyl-L-methionine</name>
        <dbReference type="ChEBI" id="CHEBI:59789"/>
    </ligand>
</feature>
<dbReference type="OrthoDB" id="10248867at2759"/>
<keyword evidence="6 10" id="KW-0694">RNA-binding</keyword>
<feature type="binding site" evidence="11">
    <location>
        <position position="114"/>
    </location>
    <ligand>
        <name>S-adenosyl-L-methionine</name>
        <dbReference type="ChEBI" id="CHEBI:59789"/>
    </ligand>
</feature>
<dbReference type="GO" id="GO:0005634">
    <property type="term" value="C:nucleus"/>
    <property type="evidence" value="ECO:0007669"/>
    <property type="project" value="UniProtKB-SubCell"/>
</dbReference>
<keyword evidence="2 10" id="KW-0489">Methyltransferase</keyword>
<feature type="domain" description="MRNA cap 0 methyltransferase" evidence="13">
    <location>
        <begin position="101"/>
        <end position="413"/>
    </location>
</feature>
<dbReference type="InterPro" id="IPR039753">
    <property type="entry name" value="RG7MT1"/>
</dbReference>
<evidence type="ECO:0000256" key="12">
    <source>
        <dbReference type="SAM" id="MobiDB-lite"/>
    </source>
</evidence>
<dbReference type="GO" id="GO:0004482">
    <property type="term" value="F:mRNA 5'-cap (guanine-N7-)-methyltransferase activity"/>
    <property type="evidence" value="ECO:0007669"/>
    <property type="project" value="UniProtKB-EC"/>
</dbReference>
<gene>
    <name evidence="14" type="ORF">PHYEVI_LOCUS5482</name>
</gene>
<feature type="compositionally biased region" description="Polar residues" evidence="12">
    <location>
        <begin position="38"/>
        <end position="50"/>
    </location>
</feature>
<evidence type="ECO:0000256" key="10">
    <source>
        <dbReference type="PIRNR" id="PIRNR028762"/>
    </source>
</evidence>
<evidence type="ECO:0000313" key="15">
    <source>
        <dbReference type="Proteomes" id="UP001153712"/>
    </source>
</evidence>
<evidence type="ECO:0000256" key="2">
    <source>
        <dbReference type="ARBA" id="ARBA00022603"/>
    </source>
</evidence>
<dbReference type="InterPro" id="IPR016899">
    <property type="entry name" value="mRNA_G-N7_MeTrfase_euk"/>
</dbReference>
<evidence type="ECO:0000256" key="11">
    <source>
        <dbReference type="PIRSR" id="PIRSR028762-1"/>
    </source>
</evidence>
<feature type="binding site" evidence="11">
    <location>
        <position position="227"/>
    </location>
    <ligand>
        <name>S-adenosyl-L-methionine</name>
        <dbReference type="ChEBI" id="CHEBI:59789"/>
    </ligand>
</feature>
<protein>
    <recommendedName>
        <fullName evidence="10">mRNA cap guanine-N(7) methyltransferase</fullName>
        <ecNumber evidence="10">2.1.1.56</ecNumber>
    </recommendedName>
    <alternativeName>
        <fullName evidence="10">mRNA (guanine-N(7))-methyltransferase</fullName>
    </alternativeName>
    <alternativeName>
        <fullName evidence="10">mRNA cap methyltransferase</fullName>
    </alternativeName>
</protein>
<evidence type="ECO:0000256" key="4">
    <source>
        <dbReference type="ARBA" id="ARBA00022679"/>
    </source>
</evidence>
<dbReference type="AlphaFoldDB" id="A0A9N9XRF2"/>
<feature type="region of interest" description="Disordered" evidence="12">
    <location>
        <begin position="1"/>
        <end position="78"/>
    </location>
</feature>
<keyword evidence="5 10" id="KW-0949">S-adenosyl-L-methionine</keyword>
<comment type="catalytic activity">
    <reaction evidence="9">
        <text>a 5'-end (5'-triphosphoguanosine)-ribonucleoside in mRNA + S-adenosyl-L-methionine = a 5'-end (N(7)-methyl 5'-triphosphoguanosine)-ribonucleoside in mRNA + S-adenosyl-L-homocysteine</text>
        <dbReference type="Rhea" id="RHEA:67008"/>
        <dbReference type="Rhea" id="RHEA-COMP:17166"/>
        <dbReference type="Rhea" id="RHEA-COMP:17167"/>
        <dbReference type="ChEBI" id="CHEBI:57856"/>
        <dbReference type="ChEBI" id="CHEBI:59789"/>
        <dbReference type="ChEBI" id="CHEBI:156461"/>
        <dbReference type="ChEBI" id="CHEBI:167617"/>
        <dbReference type="EC" id="2.1.1.56"/>
    </reaction>
</comment>
<feature type="binding site" evidence="11">
    <location>
        <position position="199"/>
    </location>
    <ligand>
        <name>S-adenosyl-L-methionine</name>
        <dbReference type="ChEBI" id="CHEBI:59789"/>
    </ligand>
</feature>
<dbReference type="PANTHER" id="PTHR12189">
    <property type="entry name" value="MRNA GUANINE-7- METHYLTRANSFERASE"/>
    <property type="match status" value="1"/>
</dbReference>
<evidence type="ECO:0000256" key="3">
    <source>
        <dbReference type="ARBA" id="ARBA00022664"/>
    </source>
</evidence>
<evidence type="ECO:0000256" key="1">
    <source>
        <dbReference type="ARBA" id="ARBA00004123"/>
    </source>
</evidence>
<reference evidence="14" key="1">
    <citation type="submission" date="2022-01" db="EMBL/GenBank/DDBJ databases">
        <authorList>
            <person name="King R."/>
        </authorList>
    </citation>
    <scope>NUCLEOTIDE SEQUENCE</scope>
</reference>
<feature type="binding site" evidence="11">
    <location>
        <position position="222"/>
    </location>
    <ligand>
        <name>S-adenosyl-L-methionine</name>
        <dbReference type="ChEBI" id="CHEBI:59789"/>
    </ligand>
</feature>
<accession>A0A9N9XRF2</accession>
<evidence type="ECO:0000256" key="7">
    <source>
        <dbReference type="ARBA" id="ARBA00023042"/>
    </source>
</evidence>
<dbReference type="Proteomes" id="UP001153712">
    <property type="component" value="Chromosome 2"/>
</dbReference>
<evidence type="ECO:0000256" key="5">
    <source>
        <dbReference type="ARBA" id="ARBA00022691"/>
    </source>
</evidence>
<keyword evidence="3 10" id="KW-0507">mRNA processing</keyword>